<dbReference type="AlphaFoldDB" id="A0A760MPB5"/>
<proteinExistence type="predicted"/>
<dbReference type="EMBL" id="DAAXUA010000008">
    <property type="protein sequence ID" value="HAG2561706.1"/>
    <property type="molecule type" value="Genomic_DNA"/>
</dbReference>
<accession>A0A760MPB5</accession>
<sequence length="380" mass="43919">MKKKKVSPARADDLVRSVFVGCSVKNNKLYARIDKLAFVSTLSEADNSVLWDRVFGLSGCGRYQIKKRKAGKQECSGLYQRVIEVRQNGTSKDHPLLMAIYFKPTAKKTRKRGTDDMVYHERGAIRFEFSPQHYKSDEITNFILWLGEKSQLGDMLYQLLKNAWVTRIDYALDIVGMYLHDYYLSLSGASTGEVYDPDNGMHGLRIGNANLIASCYEKVDVRELSQKEFKRASLLELDFNEYRDFLRIELRLLPRKGDLRLGSLNNMENLPKRLAFYNKALRKDKKLDPTFASLLDQGMSIPQARSAYKPSPVVNGKVVSTNKKQAVKRLERCLKKHRVILFDAECLWDNLSKVIDKIGIVGMPQYWDEKIRNKWLEKRR</sequence>
<reference evidence="1" key="1">
    <citation type="journal article" date="2018" name="Genome Biol.">
        <title>SKESA: strategic k-mer extension for scrupulous assemblies.</title>
        <authorList>
            <person name="Souvorov A."/>
            <person name="Agarwala R."/>
            <person name="Lipman D.J."/>
        </authorList>
    </citation>
    <scope>NUCLEOTIDE SEQUENCE</scope>
    <source>
        <strain evidence="1">MA.CK_95/00012601</strain>
    </source>
</reference>
<protein>
    <recommendedName>
        <fullName evidence="2">Replication initiation protein</fullName>
    </recommendedName>
</protein>
<gene>
    <name evidence="1" type="ORF">G8W38_003469</name>
</gene>
<evidence type="ECO:0000313" key="1">
    <source>
        <dbReference type="EMBL" id="HAG2561706.1"/>
    </source>
</evidence>
<evidence type="ECO:0008006" key="2">
    <source>
        <dbReference type="Google" id="ProtNLM"/>
    </source>
</evidence>
<reference evidence="1" key="2">
    <citation type="submission" date="2020-02" db="EMBL/GenBank/DDBJ databases">
        <authorList>
            <consortium name="NCBI Pathogen Detection Project"/>
        </authorList>
    </citation>
    <scope>NUCLEOTIDE SEQUENCE</scope>
    <source>
        <strain evidence="1">MA.CK_95/00012601</strain>
    </source>
</reference>
<comment type="caution">
    <text evidence="1">The sequence shown here is derived from an EMBL/GenBank/DDBJ whole genome shotgun (WGS) entry which is preliminary data.</text>
</comment>
<name>A0A760MPB5_SALER</name>
<organism evidence="1">
    <name type="scientific">Salmonella enterica</name>
    <name type="common">Salmonella choleraesuis</name>
    <dbReference type="NCBI Taxonomy" id="28901"/>
    <lineage>
        <taxon>Bacteria</taxon>
        <taxon>Pseudomonadati</taxon>
        <taxon>Pseudomonadota</taxon>
        <taxon>Gammaproteobacteria</taxon>
        <taxon>Enterobacterales</taxon>
        <taxon>Enterobacteriaceae</taxon>
        <taxon>Salmonella</taxon>
    </lineage>
</organism>